<accession>A0A5N4AG81</accession>
<dbReference type="Proteomes" id="UP000327044">
    <property type="component" value="Unassembled WGS sequence"/>
</dbReference>
<dbReference type="EMBL" id="VVIM01000007">
    <property type="protein sequence ID" value="KAB0796327.1"/>
    <property type="molecule type" value="Genomic_DNA"/>
</dbReference>
<gene>
    <name evidence="2" type="ORF">PPYR_10388</name>
</gene>
<dbReference type="AlphaFoldDB" id="A0A5N4AG81"/>
<reference evidence="2 3" key="1">
    <citation type="journal article" date="2018" name="Elife">
        <title>Firefly genomes illuminate parallel origins of bioluminescence in beetles.</title>
        <authorList>
            <person name="Fallon T.R."/>
            <person name="Lower S.E."/>
            <person name="Chang C.H."/>
            <person name="Bessho-Uehara M."/>
            <person name="Martin G.J."/>
            <person name="Bewick A.J."/>
            <person name="Behringer M."/>
            <person name="Debat H.J."/>
            <person name="Wong I."/>
            <person name="Day J.C."/>
            <person name="Suvorov A."/>
            <person name="Silva C.J."/>
            <person name="Stanger-Hall K.F."/>
            <person name="Hall D.W."/>
            <person name="Schmitz R.J."/>
            <person name="Nelson D.R."/>
            <person name="Lewis S.M."/>
            <person name="Shigenobu S."/>
            <person name="Bybee S.M."/>
            <person name="Larracuente A.M."/>
            <person name="Oba Y."/>
            <person name="Weng J.K."/>
        </authorList>
    </citation>
    <scope>NUCLEOTIDE SEQUENCE [LARGE SCALE GENOMIC DNA]</scope>
    <source>
        <strain evidence="2">1611_PpyrPB1</strain>
        <tissue evidence="2">Whole body</tissue>
    </source>
</reference>
<sequence>MAKLAIFFLVAVAFQASFAVPTFYEDNTLLKYVSEIRNEVQDITLYLEKDFPEDRLALKTVTWQCHKLVEAIQVIINKLHEETFTYQSEGVGIFREVVSLLKEVRDSLKQITLYNEITNIHEVKKNFIVSINLVLERFEKLVQLTYKLYPEFQYTLKYLFVDFLTTIRGIRSHFIHINEGLEVVKAPRVLIKEIHEYTNEVTQLLQEVVHPTQIKVALREYLIAVNEIVRKLQEE</sequence>
<evidence type="ECO:0000313" key="3">
    <source>
        <dbReference type="Proteomes" id="UP000327044"/>
    </source>
</evidence>
<protein>
    <submittedName>
        <fullName evidence="2">Uncharacterized protein</fullName>
    </submittedName>
</protein>
<keyword evidence="1" id="KW-0732">Signal</keyword>
<evidence type="ECO:0000313" key="2">
    <source>
        <dbReference type="EMBL" id="KAB0796327.1"/>
    </source>
</evidence>
<keyword evidence="3" id="KW-1185">Reference proteome</keyword>
<proteinExistence type="predicted"/>
<feature type="signal peptide" evidence="1">
    <location>
        <begin position="1"/>
        <end position="19"/>
    </location>
</feature>
<dbReference type="InParanoid" id="A0A5N4AG81"/>
<feature type="non-terminal residue" evidence="2">
    <location>
        <position position="235"/>
    </location>
</feature>
<evidence type="ECO:0000256" key="1">
    <source>
        <dbReference type="SAM" id="SignalP"/>
    </source>
</evidence>
<comment type="caution">
    <text evidence="2">The sequence shown here is derived from an EMBL/GenBank/DDBJ whole genome shotgun (WGS) entry which is preliminary data.</text>
</comment>
<organism evidence="2 3">
    <name type="scientific">Photinus pyralis</name>
    <name type="common">Common eastern firefly</name>
    <name type="synonym">Lampyris pyralis</name>
    <dbReference type="NCBI Taxonomy" id="7054"/>
    <lineage>
        <taxon>Eukaryota</taxon>
        <taxon>Metazoa</taxon>
        <taxon>Ecdysozoa</taxon>
        <taxon>Arthropoda</taxon>
        <taxon>Hexapoda</taxon>
        <taxon>Insecta</taxon>
        <taxon>Pterygota</taxon>
        <taxon>Neoptera</taxon>
        <taxon>Endopterygota</taxon>
        <taxon>Coleoptera</taxon>
        <taxon>Polyphaga</taxon>
        <taxon>Elateriformia</taxon>
        <taxon>Elateroidea</taxon>
        <taxon>Lampyridae</taxon>
        <taxon>Lampyrinae</taxon>
        <taxon>Photinus</taxon>
    </lineage>
</organism>
<feature type="chain" id="PRO_5024367611" evidence="1">
    <location>
        <begin position="20"/>
        <end position="235"/>
    </location>
</feature>
<name>A0A5N4AG81_PHOPY</name>